<keyword evidence="12" id="KW-0624">Polysaccharide degradation</keyword>
<keyword evidence="7 14" id="KW-0378">Hydrolase</keyword>
<dbReference type="EC" id="3.2.1.14" evidence="4"/>
<comment type="catalytic activity">
    <reaction evidence="1">
        <text>Random endo-hydrolysis of N-acetyl-beta-D-glucosaminide (1-&gt;4)-beta-linkages in chitin and chitodextrins.</text>
        <dbReference type="EC" id="3.2.1.14"/>
    </reaction>
</comment>
<proteinExistence type="inferred from homology"/>
<dbReference type="Gramene" id="KZN01888">
    <property type="protein sequence ID" value="KZN01888"/>
    <property type="gene ID" value="DCAR_010642"/>
</dbReference>
<accession>A0A169WB01</accession>
<keyword evidence="10" id="KW-0119">Carbohydrate metabolism</keyword>
<dbReference type="InterPro" id="IPR045321">
    <property type="entry name" value="Cts1-like"/>
</dbReference>
<dbReference type="AlphaFoldDB" id="A0A169WB01"/>
<evidence type="ECO:0000256" key="9">
    <source>
        <dbReference type="ARBA" id="ARBA00023157"/>
    </source>
</evidence>
<keyword evidence="5" id="KW-0964">Secreted</keyword>
<protein>
    <recommendedName>
        <fullName evidence="4">chitinase</fullName>
        <ecNumber evidence="4">3.2.1.14</ecNumber>
    </recommendedName>
</protein>
<evidence type="ECO:0000256" key="5">
    <source>
        <dbReference type="ARBA" id="ARBA00022525"/>
    </source>
</evidence>
<sequence>MASISQVLFLLFLTFAFLFFHSAQGAGIAVYWGQNGNEGSLESTCASGNYKYVLIAFLITSGSGRTPALNLAGHCDPASNGCTFLSSQISTCQSNGIKVLLSLGGGQGSETSMSSPADAKQVANYLYNNFLDGQSASRPFGSAILDGVDFDIEHGSSLYYDDLARDLSGFSTPQRKVYLSAAPQCPIPDAKLDAAIQTGLLDYVWIQFYNNPQCHYTGTATNLLARWREWAAATPPRSQIFLGLPADTAAAPSGGYISPSALISEVLPSIKTTTSYGGVMLWNKFYDTSFSSAIKNSI</sequence>
<comment type="function">
    <text evidence="13">This protein functions as a defense against chitin containing fungal pathogens.</text>
</comment>
<evidence type="ECO:0000256" key="2">
    <source>
        <dbReference type="ARBA" id="ARBA00004613"/>
    </source>
</evidence>
<dbReference type="Proteomes" id="UP000077755">
    <property type="component" value="Chromosome 3"/>
</dbReference>
<dbReference type="GO" id="GO:0005576">
    <property type="term" value="C:extracellular region"/>
    <property type="evidence" value="ECO:0007669"/>
    <property type="project" value="UniProtKB-SubCell"/>
</dbReference>
<evidence type="ECO:0000256" key="3">
    <source>
        <dbReference type="ARBA" id="ARBA00009121"/>
    </source>
</evidence>
<name>A0A169WB01_DAUCS</name>
<gene>
    <name evidence="15" type="ORF">DCAR_0312097</name>
</gene>
<evidence type="ECO:0000256" key="6">
    <source>
        <dbReference type="ARBA" id="ARBA00022729"/>
    </source>
</evidence>
<evidence type="ECO:0000256" key="14">
    <source>
        <dbReference type="RuleBase" id="RU000489"/>
    </source>
</evidence>
<keyword evidence="6" id="KW-0732">Signal</keyword>
<evidence type="ECO:0000313" key="15">
    <source>
        <dbReference type="EMBL" id="WOG92820.1"/>
    </source>
</evidence>
<evidence type="ECO:0000256" key="8">
    <source>
        <dbReference type="ARBA" id="ARBA00023024"/>
    </source>
</evidence>
<comment type="similarity">
    <text evidence="3">Belongs to the glycosyl hydrolase 18 family. Chitinase class II subfamily.</text>
</comment>
<dbReference type="GO" id="GO:0006032">
    <property type="term" value="P:chitin catabolic process"/>
    <property type="evidence" value="ECO:0007669"/>
    <property type="project" value="UniProtKB-KW"/>
</dbReference>
<evidence type="ECO:0000256" key="10">
    <source>
        <dbReference type="ARBA" id="ARBA00023277"/>
    </source>
</evidence>
<evidence type="ECO:0000256" key="13">
    <source>
        <dbReference type="ARBA" id="ARBA00059418"/>
    </source>
</evidence>
<dbReference type="InterPro" id="IPR050542">
    <property type="entry name" value="Glycosyl_Hydrlase18_Chitinase"/>
</dbReference>
<dbReference type="EMBL" id="CP093345">
    <property type="protein sequence ID" value="WOG92820.1"/>
    <property type="molecule type" value="Genomic_DNA"/>
</dbReference>
<evidence type="ECO:0000256" key="11">
    <source>
        <dbReference type="ARBA" id="ARBA00023295"/>
    </source>
</evidence>
<keyword evidence="16" id="KW-1185">Reference proteome</keyword>
<dbReference type="CDD" id="cd02877">
    <property type="entry name" value="GH18_hevamine_XipI_class_III"/>
    <property type="match status" value="1"/>
</dbReference>
<comment type="subcellular location">
    <subcellularLocation>
        <location evidence="2">Secreted</location>
    </subcellularLocation>
</comment>
<keyword evidence="9" id="KW-1015">Disulfide bond</keyword>
<dbReference type="SUPFAM" id="SSF51445">
    <property type="entry name" value="(Trans)glycosidases"/>
    <property type="match status" value="1"/>
</dbReference>
<reference evidence="15" key="1">
    <citation type="journal article" date="2016" name="Nat. Genet.">
        <title>A high-quality carrot genome assembly provides new insights into carotenoid accumulation and asterid genome evolution.</title>
        <authorList>
            <person name="Iorizzo M."/>
            <person name="Ellison S."/>
            <person name="Senalik D."/>
            <person name="Zeng P."/>
            <person name="Satapoomin P."/>
            <person name="Huang J."/>
            <person name="Bowman M."/>
            <person name="Iovene M."/>
            <person name="Sanseverino W."/>
            <person name="Cavagnaro P."/>
            <person name="Yildiz M."/>
            <person name="Macko-Podgorni A."/>
            <person name="Moranska E."/>
            <person name="Grzebelus E."/>
            <person name="Grzebelus D."/>
            <person name="Ashrafi H."/>
            <person name="Zheng Z."/>
            <person name="Cheng S."/>
            <person name="Spooner D."/>
            <person name="Van Deynze A."/>
            <person name="Simon P."/>
        </authorList>
    </citation>
    <scope>NUCLEOTIDE SEQUENCE</scope>
    <source>
        <tissue evidence="15">Leaf</tissue>
    </source>
</reference>
<dbReference type="InterPro" id="IPR001579">
    <property type="entry name" value="Glyco_hydro_18_chit_AS"/>
</dbReference>
<dbReference type="GO" id="GO:0000272">
    <property type="term" value="P:polysaccharide catabolic process"/>
    <property type="evidence" value="ECO:0007669"/>
    <property type="project" value="UniProtKB-KW"/>
</dbReference>
<keyword evidence="8" id="KW-0146">Chitin degradation</keyword>
<dbReference type="Pfam" id="PF00704">
    <property type="entry name" value="Glyco_hydro_18"/>
    <property type="match status" value="1"/>
</dbReference>
<evidence type="ECO:0000256" key="4">
    <source>
        <dbReference type="ARBA" id="ARBA00012729"/>
    </source>
</evidence>
<dbReference type="PANTHER" id="PTHR45708">
    <property type="entry name" value="ENDOCHITINASE"/>
    <property type="match status" value="1"/>
</dbReference>
<reference evidence="15" key="2">
    <citation type="submission" date="2022-03" db="EMBL/GenBank/DDBJ databases">
        <title>Draft title - Genomic analysis of global carrot germplasm unveils the trajectory of domestication and the origin of high carotenoid orange carrot.</title>
        <authorList>
            <person name="Iorizzo M."/>
            <person name="Ellison S."/>
            <person name="Senalik D."/>
            <person name="Macko-Podgorni A."/>
            <person name="Grzebelus D."/>
            <person name="Bostan H."/>
            <person name="Rolling W."/>
            <person name="Curaba J."/>
            <person name="Simon P."/>
        </authorList>
    </citation>
    <scope>NUCLEOTIDE SEQUENCE</scope>
    <source>
        <tissue evidence="15">Leaf</tissue>
    </source>
</reference>
<evidence type="ECO:0000256" key="1">
    <source>
        <dbReference type="ARBA" id="ARBA00000822"/>
    </source>
</evidence>
<dbReference type="PROSITE" id="PS01095">
    <property type="entry name" value="GH18_1"/>
    <property type="match status" value="1"/>
</dbReference>
<organism evidence="15 16">
    <name type="scientific">Daucus carota subsp. sativus</name>
    <name type="common">Carrot</name>
    <dbReference type="NCBI Taxonomy" id="79200"/>
    <lineage>
        <taxon>Eukaryota</taxon>
        <taxon>Viridiplantae</taxon>
        <taxon>Streptophyta</taxon>
        <taxon>Embryophyta</taxon>
        <taxon>Tracheophyta</taxon>
        <taxon>Spermatophyta</taxon>
        <taxon>Magnoliopsida</taxon>
        <taxon>eudicotyledons</taxon>
        <taxon>Gunneridae</taxon>
        <taxon>Pentapetalae</taxon>
        <taxon>asterids</taxon>
        <taxon>campanulids</taxon>
        <taxon>Apiales</taxon>
        <taxon>Apiaceae</taxon>
        <taxon>Apioideae</taxon>
        <taxon>Scandiceae</taxon>
        <taxon>Daucinae</taxon>
        <taxon>Daucus</taxon>
        <taxon>Daucus sect. Daucus</taxon>
    </lineage>
</organism>
<evidence type="ECO:0000313" key="16">
    <source>
        <dbReference type="Proteomes" id="UP000077755"/>
    </source>
</evidence>
<dbReference type="InterPro" id="IPR017853">
    <property type="entry name" value="GH"/>
</dbReference>
<dbReference type="InterPro" id="IPR001223">
    <property type="entry name" value="Glyco_hydro18_cat"/>
</dbReference>
<dbReference type="GO" id="GO:0008843">
    <property type="term" value="F:endochitinase activity"/>
    <property type="evidence" value="ECO:0007669"/>
    <property type="project" value="UniProtKB-EC"/>
</dbReference>
<dbReference type="PROSITE" id="PS51910">
    <property type="entry name" value="GH18_2"/>
    <property type="match status" value="1"/>
</dbReference>
<dbReference type="FunFam" id="3.20.20.80:FF:000015">
    <property type="entry name" value="Acidic endochitinase SE2"/>
    <property type="match status" value="1"/>
</dbReference>
<dbReference type="PANTHER" id="PTHR45708:SF22">
    <property type="entry name" value="ACIDIC ENDOCHITINASE"/>
    <property type="match status" value="1"/>
</dbReference>
<dbReference type="Gene3D" id="3.20.20.80">
    <property type="entry name" value="Glycosidases"/>
    <property type="match status" value="1"/>
</dbReference>
<keyword evidence="11 14" id="KW-0326">Glycosidase</keyword>
<evidence type="ECO:0000256" key="12">
    <source>
        <dbReference type="ARBA" id="ARBA00023326"/>
    </source>
</evidence>
<evidence type="ECO:0000256" key="7">
    <source>
        <dbReference type="ARBA" id="ARBA00022801"/>
    </source>
</evidence>
<dbReference type="OMA" id="EVANFIW"/>